<dbReference type="EMBL" id="JABYQV010000021">
    <property type="protein sequence ID" value="NVP32900.1"/>
    <property type="molecule type" value="Genomic_DNA"/>
</dbReference>
<dbReference type="SUPFAM" id="SSF52499">
    <property type="entry name" value="Isochorismatase-like hydrolases"/>
    <property type="match status" value="1"/>
</dbReference>
<organism evidence="4 5">
    <name type="scientific">Sphingomonas sanguinis</name>
    <dbReference type="NCBI Taxonomy" id="33051"/>
    <lineage>
        <taxon>Bacteria</taxon>
        <taxon>Pseudomonadati</taxon>
        <taxon>Pseudomonadota</taxon>
        <taxon>Alphaproteobacteria</taxon>
        <taxon>Sphingomonadales</taxon>
        <taxon>Sphingomonadaceae</taxon>
        <taxon>Sphingomonas</taxon>
    </lineage>
</organism>
<dbReference type="PANTHER" id="PTHR43540">
    <property type="entry name" value="PEROXYUREIDOACRYLATE/UREIDOACRYLATE AMIDOHYDROLASE-RELATED"/>
    <property type="match status" value="1"/>
</dbReference>
<keyword evidence="6" id="KW-1185">Reference proteome</keyword>
<reference evidence="5 6" key="1">
    <citation type="submission" date="2020-05" db="EMBL/GenBank/DDBJ databases">
        <title>Draft Genome Sequences of Sphingomonas sp. Isolated from the International Space Station.</title>
        <authorList>
            <person name="Bijlani S."/>
            <person name="Singh N.K."/>
            <person name="Mason C.E."/>
            <person name="Wang C.C."/>
            <person name="Venkateswaran K."/>
        </authorList>
    </citation>
    <scope>NUCLEOTIDE SEQUENCE [LARGE SCALE GENOMIC DNA]</scope>
    <source>
        <strain evidence="3 6">IIF7SW-B5</strain>
        <strain evidence="4">ISS-IIF7SWP</strain>
    </source>
</reference>
<dbReference type="Proteomes" id="UP000557656">
    <property type="component" value="Unassembled WGS sequence"/>
</dbReference>
<feature type="domain" description="Isochorismatase-like" evidence="2">
    <location>
        <begin position="9"/>
        <end position="175"/>
    </location>
</feature>
<dbReference type="Pfam" id="PF00857">
    <property type="entry name" value="Isochorismatase"/>
    <property type="match status" value="1"/>
</dbReference>
<gene>
    <name evidence="3" type="ORF">HKX05_10525</name>
    <name evidence="4" type="ORF">HLV41_17835</name>
</gene>
<evidence type="ECO:0000313" key="6">
    <source>
        <dbReference type="Proteomes" id="UP000557656"/>
    </source>
</evidence>
<accession>A0A7Y7QY79</accession>
<dbReference type="CDD" id="cd00431">
    <property type="entry name" value="cysteine_hydrolases"/>
    <property type="match status" value="1"/>
</dbReference>
<dbReference type="InterPro" id="IPR000868">
    <property type="entry name" value="Isochorismatase-like_dom"/>
</dbReference>
<dbReference type="InterPro" id="IPR050272">
    <property type="entry name" value="Isochorismatase-like_hydrls"/>
</dbReference>
<proteinExistence type="predicted"/>
<name>A0A7Y7QY79_9SPHN</name>
<dbReference type="Gene3D" id="3.40.50.850">
    <property type="entry name" value="Isochorismatase-like"/>
    <property type="match status" value="1"/>
</dbReference>
<dbReference type="AlphaFoldDB" id="A0A7Y7QY79"/>
<protein>
    <submittedName>
        <fullName evidence="4">Cysteine hydrolase</fullName>
    </submittedName>
</protein>
<keyword evidence="1 4" id="KW-0378">Hydrolase</keyword>
<dbReference type="PANTHER" id="PTHR43540:SF6">
    <property type="entry name" value="ISOCHORISMATASE-LIKE DOMAIN-CONTAINING PROTEIN"/>
    <property type="match status" value="1"/>
</dbReference>
<evidence type="ECO:0000313" key="3">
    <source>
        <dbReference type="EMBL" id="NNG53785.1"/>
    </source>
</evidence>
<dbReference type="Proteomes" id="UP000531581">
    <property type="component" value="Unassembled WGS sequence"/>
</dbReference>
<dbReference type="RefSeq" id="WP_061781055.1">
    <property type="nucleotide sequence ID" value="NZ_JABEOV010000015.1"/>
</dbReference>
<evidence type="ECO:0000313" key="5">
    <source>
        <dbReference type="Proteomes" id="UP000531581"/>
    </source>
</evidence>
<sequence>MNESAPHAAALIIIDMINDLDFEGGEELRAPAEAAADRIVRLRDAADAAGVPVVYVNDNFGQWHAERSSIVAHGGREGSPGRALIAALAPRDSDYFLVKPQFSGFYATNLPVLLPQLGVSRVILTGVAADICVLFTAADAHMREYDLWVPGDTVASESEDHRRWALAIMRHSMAAEIRPTTELALTDWLSRDP</sequence>
<dbReference type="InterPro" id="IPR036380">
    <property type="entry name" value="Isochorismatase-like_sf"/>
</dbReference>
<dbReference type="PRINTS" id="PR01398">
    <property type="entry name" value="ISCHRISMTASE"/>
</dbReference>
<comment type="caution">
    <text evidence="4">The sequence shown here is derived from an EMBL/GenBank/DDBJ whole genome shotgun (WGS) entry which is preliminary data.</text>
</comment>
<evidence type="ECO:0000313" key="4">
    <source>
        <dbReference type="EMBL" id="NVP32900.1"/>
    </source>
</evidence>
<evidence type="ECO:0000256" key="1">
    <source>
        <dbReference type="ARBA" id="ARBA00022801"/>
    </source>
</evidence>
<dbReference type="GO" id="GO:0008908">
    <property type="term" value="F:isochorismatase activity"/>
    <property type="evidence" value="ECO:0007669"/>
    <property type="project" value="InterPro"/>
</dbReference>
<dbReference type="InterPro" id="IPR016291">
    <property type="entry name" value="Isochorismatase"/>
</dbReference>
<evidence type="ECO:0000259" key="2">
    <source>
        <dbReference type="Pfam" id="PF00857"/>
    </source>
</evidence>
<dbReference type="EMBL" id="JABEOV010000015">
    <property type="protein sequence ID" value="NNG53785.1"/>
    <property type="molecule type" value="Genomic_DNA"/>
</dbReference>
<dbReference type="GeneID" id="78487525"/>